<dbReference type="Proteomes" id="UP000048289">
    <property type="component" value="Unassembled WGS sequence"/>
</dbReference>
<sequence length="58" mass="5946">MRAKALHNRPSPTPKTALTIAIANTHTGLPAVSKPRNQNATMQASVACAAAAIENAVP</sequence>
<gene>
    <name evidence="2" type="ORF">ERS007657_02842</name>
    <name evidence="1" type="ORF">ERS007681_03908</name>
</gene>
<organism evidence="1 4">
    <name type="scientific">Mycobacterium tuberculosis</name>
    <dbReference type="NCBI Taxonomy" id="1773"/>
    <lineage>
        <taxon>Bacteria</taxon>
        <taxon>Bacillati</taxon>
        <taxon>Actinomycetota</taxon>
        <taxon>Actinomycetes</taxon>
        <taxon>Mycobacteriales</taxon>
        <taxon>Mycobacteriaceae</taxon>
        <taxon>Mycobacterium</taxon>
        <taxon>Mycobacterium tuberculosis complex</taxon>
    </lineage>
</organism>
<name>A0A654TE74_MYCTX</name>
<proteinExistence type="predicted"/>
<dbReference type="Proteomes" id="UP000046680">
    <property type="component" value="Unassembled WGS sequence"/>
</dbReference>
<accession>A0A654TE74</accession>
<dbReference type="AlphaFoldDB" id="A0A654TE74"/>
<dbReference type="EMBL" id="CFOE01000780">
    <property type="protein sequence ID" value="CFE45765.1"/>
    <property type="molecule type" value="Genomic_DNA"/>
</dbReference>
<evidence type="ECO:0000313" key="2">
    <source>
        <dbReference type="EMBL" id="CFR90465.1"/>
    </source>
</evidence>
<evidence type="ECO:0000313" key="4">
    <source>
        <dbReference type="Proteomes" id="UP000048289"/>
    </source>
</evidence>
<evidence type="ECO:0000313" key="3">
    <source>
        <dbReference type="Proteomes" id="UP000046680"/>
    </source>
</evidence>
<protein>
    <submittedName>
        <fullName evidence="1">Uncharacterized protein</fullName>
    </submittedName>
</protein>
<evidence type="ECO:0000313" key="1">
    <source>
        <dbReference type="EMBL" id="CFE45765.1"/>
    </source>
</evidence>
<reference evidence="3 4" key="1">
    <citation type="submission" date="2015-03" db="EMBL/GenBank/DDBJ databases">
        <authorList>
            <consortium name="Pathogen Informatics"/>
        </authorList>
    </citation>
    <scope>NUCLEOTIDE SEQUENCE [LARGE SCALE GENOMIC DNA]</scope>
    <source>
        <strain evidence="2 3">C09601061</strain>
        <strain evidence="1 4">G09901357</strain>
    </source>
</reference>
<dbReference type="EMBL" id="CGCX01001196">
    <property type="protein sequence ID" value="CFR90465.1"/>
    <property type="molecule type" value="Genomic_DNA"/>
</dbReference>